<dbReference type="Proteomes" id="UP001341840">
    <property type="component" value="Unassembled WGS sequence"/>
</dbReference>
<evidence type="ECO:0000313" key="1">
    <source>
        <dbReference type="EMBL" id="MED6159737.1"/>
    </source>
</evidence>
<organism evidence="1 2">
    <name type="scientific">Stylosanthes scabra</name>
    <dbReference type="NCBI Taxonomy" id="79078"/>
    <lineage>
        <taxon>Eukaryota</taxon>
        <taxon>Viridiplantae</taxon>
        <taxon>Streptophyta</taxon>
        <taxon>Embryophyta</taxon>
        <taxon>Tracheophyta</taxon>
        <taxon>Spermatophyta</taxon>
        <taxon>Magnoliopsida</taxon>
        <taxon>eudicotyledons</taxon>
        <taxon>Gunneridae</taxon>
        <taxon>Pentapetalae</taxon>
        <taxon>rosids</taxon>
        <taxon>fabids</taxon>
        <taxon>Fabales</taxon>
        <taxon>Fabaceae</taxon>
        <taxon>Papilionoideae</taxon>
        <taxon>50 kb inversion clade</taxon>
        <taxon>dalbergioids sensu lato</taxon>
        <taxon>Dalbergieae</taxon>
        <taxon>Pterocarpus clade</taxon>
        <taxon>Stylosanthes</taxon>
    </lineage>
</organism>
<dbReference type="EMBL" id="JASCZI010121100">
    <property type="protein sequence ID" value="MED6159737.1"/>
    <property type="molecule type" value="Genomic_DNA"/>
</dbReference>
<comment type="caution">
    <text evidence="1">The sequence shown here is derived from an EMBL/GenBank/DDBJ whole genome shotgun (WGS) entry which is preliminary data.</text>
</comment>
<proteinExistence type="predicted"/>
<gene>
    <name evidence="1" type="ORF">PIB30_044975</name>
</gene>
<protein>
    <submittedName>
        <fullName evidence="1">Uncharacterized protein</fullName>
    </submittedName>
</protein>
<reference evidence="1 2" key="1">
    <citation type="journal article" date="2023" name="Plants (Basel)">
        <title>Bridging the Gap: Combining Genomics and Transcriptomics Approaches to Understand Stylosanthes scabra, an Orphan Legume from the Brazilian Caatinga.</title>
        <authorList>
            <person name="Ferreira-Neto J.R.C."/>
            <person name="da Silva M.D."/>
            <person name="Binneck E."/>
            <person name="de Melo N.F."/>
            <person name="da Silva R.H."/>
            <person name="de Melo A.L.T.M."/>
            <person name="Pandolfi V."/>
            <person name="Bustamante F.O."/>
            <person name="Brasileiro-Vidal A.C."/>
            <person name="Benko-Iseppon A.M."/>
        </authorList>
    </citation>
    <scope>NUCLEOTIDE SEQUENCE [LARGE SCALE GENOMIC DNA]</scope>
    <source>
        <tissue evidence="1">Leaves</tissue>
    </source>
</reference>
<feature type="non-terminal residue" evidence="1">
    <location>
        <position position="1"/>
    </location>
</feature>
<name>A0ABU6UEN8_9FABA</name>
<evidence type="ECO:0000313" key="2">
    <source>
        <dbReference type="Proteomes" id="UP001341840"/>
    </source>
</evidence>
<keyword evidence="2" id="KW-1185">Reference proteome</keyword>
<accession>A0ABU6UEN8</accession>
<sequence>LGRFHLHSSVGYLLEGIVDGCEGAGIWCSGCSAANYRAVLVGSVRVNSIGFVVHPSTLHGRDINQRFGQHCGLRGSYLIDTFNFCSRAEVLIGISHCFDHFSCFFWCLVHQSSPTGSVNHCLISGCQSFVEIIDKQEIRYRMMGARSEQFLESLVVLVQSFPVELCNSGNFLSDSVRLGRWKVLFQELLLEG</sequence>